<proteinExistence type="predicted"/>
<dbReference type="InterPro" id="IPR006059">
    <property type="entry name" value="SBP"/>
</dbReference>
<dbReference type="Gene3D" id="3.40.190.10">
    <property type="entry name" value="Periplasmic binding protein-like II"/>
    <property type="match status" value="2"/>
</dbReference>
<dbReference type="SUPFAM" id="SSF53850">
    <property type="entry name" value="Periplasmic binding protein-like II"/>
    <property type="match status" value="1"/>
</dbReference>
<dbReference type="GO" id="GO:0030975">
    <property type="term" value="F:thiamine binding"/>
    <property type="evidence" value="ECO:0007669"/>
    <property type="project" value="TreeGrafter"/>
</dbReference>
<dbReference type="RefSeq" id="WP_155112749.1">
    <property type="nucleotide sequence ID" value="NZ_WMIB01000012.1"/>
</dbReference>
<dbReference type="AlphaFoldDB" id="A0A7X2S7H0"/>
<dbReference type="Pfam" id="PF13416">
    <property type="entry name" value="SBP_bac_8"/>
    <property type="match status" value="1"/>
</dbReference>
<dbReference type="GO" id="GO:0030976">
    <property type="term" value="F:thiamine pyrophosphate binding"/>
    <property type="evidence" value="ECO:0007669"/>
    <property type="project" value="TreeGrafter"/>
</dbReference>
<evidence type="ECO:0000256" key="2">
    <source>
        <dbReference type="SAM" id="SignalP"/>
    </source>
</evidence>
<dbReference type="GO" id="GO:0030288">
    <property type="term" value="C:outer membrane-bounded periplasmic space"/>
    <property type="evidence" value="ECO:0007669"/>
    <property type="project" value="TreeGrafter"/>
</dbReference>
<evidence type="ECO:0000313" key="4">
    <source>
        <dbReference type="Proteomes" id="UP000434639"/>
    </source>
</evidence>
<dbReference type="PIRSF" id="PIRSF002825">
    <property type="entry name" value="CfbpA"/>
    <property type="match status" value="1"/>
</dbReference>
<evidence type="ECO:0000256" key="1">
    <source>
        <dbReference type="ARBA" id="ARBA00022729"/>
    </source>
</evidence>
<dbReference type="PROSITE" id="PS51257">
    <property type="entry name" value="PROKAR_LIPOPROTEIN"/>
    <property type="match status" value="1"/>
</dbReference>
<dbReference type="PANTHER" id="PTHR30006">
    <property type="entry name" value="THIAMINE-BINDING PERIPLASMIC PROTEIN-RELATED"/>
    <property type="match status" value="1"/>
</dbReference>
<feature type="chain" id="PRO_5039123430" evidence="2">
    <location>
        <begin position="26"/>
        <end position="357"/>
    </location>
</feature>
<name>A0A7X2S7H0_9BACI</name>
<keyword evidence="1 2" id="KW-0732">Signal</keyword>
<reference evidence="3 4" key="1">
    <citation type="journal article" date="2017" name="Int. J. Syst. Evol. Microbiol.">
        <title>Bacillus mangrovi sp. nov., isolated from a sediment sample from a mangrove forest.</title>
        <authorList>
            <person name="Gupta V."/>
            <person name="Singh P.K."/>
            <person name="Korpole S."/>
            <person name="Tanuku N.R.S."/>
            <person name="Pinnaka A.K."/>
        </authorList>
    </citation>
    <scope>NUCLEOTIDE SEQUENCE [LARGE SCALE GENOMIC DNA]</scope>
    <source>
        <strain evidence="3 4">KCTC 33872</strain>
    </source>
</reference>
<dbReference type="OrthoDB" id="179400at2"/>
<comment type="caution">
    <text evidence="3">The sequence shown here is derived from an EMBL/GenBank/DDBJ whole genome shotgun (WGS) entry which is preliminary data.</text>
</comment>
<dbReference type="EMBL" id="WMIB01000012">
    <property type="protein sequence ID" value="MTH54231.1"/>
    <property type="molecule type" value="Genomic_DNA"/>
</dbReference>
<accession>A0A7X2S7H0</accession>
<dbReference type="InterPro" id="IPR026045">
    <property type="entry name" value="Ferric-bd"/>
</dbReference>
<dbReference type="GO" id="GO:0015888">
    <property type="term" value="P:thiamine transport"/>
    <property type="evidence" value="ECO:0007669"/>
    <property type="project" value="TreeGrafter"/>
</dbReference>
<evidence type="ECO:0000313" key="3">
    <source>
        <dbReference type="EMBL" id="MTH54231.1"/>
    </source>
</evidence>
<protein>
    <submittedName>
        <fullName evidence="3">Extracellular solute-binding protein</fullName>
    </submittedName>
</protein>
<organism evidence="3 4">
    <name type="scientific">Metabacillus mangrovi</name>
    <dbReference type="NCBI Taxonomy" id="1491830"/>
    <lineage>
        <taxon>Bacteria</taxon>
        <taxon>Bacillati</taxon>
        <taxon>Bacillota</taxon>
        <taxon>Bacilli</taxon>
        <taxon>Bacillales</taxon>
        <taxon>Bacillaceae</taxon>
        <taxon>Metabacillus</taxon>
    </lineage>
</organism>
<dbReference type="PANTHER" id="PTHR30006:SF2">
    <property type="entry name" value="ABC TRANSPORTER SUBSTRATE-BINDING PROTEIN"/>
    <property type="match status" value="1"/>
</dbReference>
<gene>
    <name evidence="3" type="ORF">GKZ89_12540</name>
</gene>
<sequence length="357" mass="40094">MFRNVKFLSFFLIVIVALTGCSSSAADQPSGSNASKEEGDQKVVVYSPHGEEMLQEVAGMFKEETGIEMEFLTMGGGELVDRIRAEKANPQADIIYGNPSSVFNEMKNDNLLAESSPTWAKEIDPMFKDQDNRWYGTIQTPVVMFYNHDVLSEQDAPKDWKDLADPKYKDQIIVRSTTSAASRATFASLIDQYDQQGTLEKEGWDFIKQMDSNIKKQVSDSSMVFQAIAREEGSIGFWTLDGVIDNVENNNMPFTMVNAESGSPVITDGIAVIEGAKNQSAAEKFIEFAGSKEVQEKLANDFNRMPTNKEALQSSPDWMKNFDYKAMDVDWENLAENSSEWLQNYEDNVRDSSKVEQ</sequence>
<feature type="signal peptide" evidence="2">
    <location>
        <begin position="1"/>
        <end position="25"/>
    </location>
</feature>
<dbReference type="Proteomes" id="UP000434639">
    <property type="component" value="Unassembled WGS sequence"/>
</dbReference>
<keyword evidence="4" id="KW-1185">Reference proteome</keyword>